<feature type="compositionally biased region" description="Polar residues" evidence="1">
    <location>
        <begin position="1"/>
        <end position="17"/>
    </location>
</feature>
<dbReference type="EMBL" id="ML734982">
    <property type="protein sequence ID" value="KAB8204258.1"/>
    <property type="molecule type" value="Genomic_DNA"/>
</dbReference>
<dbReference type="Proteomes" id="UP000326532">
    <property type="component" value="Unassembled WGS sequence"/>
</dbReference>
<dbReference type="AlphaFoldDB" id="A0A5N6DGN3"/>
<feature type="region of interest" description="Disordered" evidence="1">
    <location>
        <begin position="1"/>
        <end position="37"/>
    </location>
</feature>
<dbReference type="OMA" id="EPLIIRF"/>
<keyword evidence="3" id="KW-1185">Reference proteome</keyword>
<protein>
    <submittedName>
        <fullName evidence="2">Uncharacterized protein</fullName>
    </submittedName>
</protein>
<dbReference type="VEuPathDB" id="FungiDB:BDV34DRAFT_197850"/>
<reference evidence="2 3" key="1">
    <citation type="submission" date="2019-04" db="EMBL/GenBank/DDBJ databases">
        <title>Fungal friends and foes A comparative genomics study of 23 Aspergillus species from section Flavi.</title>
        <authorList>
            <consortium name="DOE Joint Genome Institute"/>
            <person name="Kjaerbolling I."/>
            <person name="Vesth T.C."/>
            <person name="Frisvad J.C."/>
            <person name="Nybo J.L."/>
            <person name="Theobald S."/>
            <person name="Kildgaard S."/>
            <person name="Petersen T.I."/>
            <person name="Kuo A."/>
            <person name="Sato A."/>
            <person name="Lyhne E.K."/>
            <person name="Kogle M.E."/>
            <person name="Wiebenga A."/>
            <person name="Kun R.S."/>
            <person name="Lubbers R.J."/>
            <person name="Makela M.R."/>
            <person name="Barry K."/>
            <person name="Chovatia M."/>
            <person name="Clum A."/>
            <person name="Daum C."/>
            <person name="Haridas S."/>
            <person name="He G."/>
            <person name="LaButti K."/>
            <person name="Lipzen A."/>
            <person name="Mondo S."/>
            <person name="Pangilinan J."/>
            <person name="Riley R."/>
            <person name="Salamov A."/>
            <person name="Simmons B.A."/>
            <person name="Magnuson J.K."/>
            <person name="Henrissat B."/>
            <person name="Mortensen U.H."/>
            <person name="Larsen T.O."/>
            <person name="De vries R.P."/>
            <person name="Grigoriev I.V."/>
            <person name="Machida M."/>
            <person name="Baker S.E."/>
            <person name="Andersen M.R."/>
        </authorList>
    </citation>
    <scope>NUCLEOTIDE SEQUENCE [LARGE SCALE GENOMIC DNA]</scope>
    <source>
        <strain evidence="2 3">CBS 117618</strain>
    </source>
</reference>
<sequence>MSTLVNTDRLATSSSYQGDPKGDDDLMSAHNLPRGTPEVIGSNAAGIRRRLIEELKLGKGGQYVLVTNVSPELVEQSIEKRVKVLGCNCQITYDADIRRMIVKLPGGPHEVFAGYFDTEIANQTQAMNLAHELRSIRSKTHRDGSYAKEADSCFRPRVLPAGRSLDWPTLVLECGWAKSLARLRTDASWWFAHSGGQVKVVIIVSIKKDPYELHIERYSCETQQTRARTRYTSVLEQTVKVYCDSYWIIETVDDPLIIPFTEAMLRTPVRPLEGDFIFDREKLISLAIDVWNEPV</sequence>
<name>A0A5N6DGN3_ASPPA</name>
<organism evidence="2 3">
    <name type="scientific">Aspergillus parasiticus</name>
    <dbReference type="NCBI Taxonomy" id="5067"/>
    <lineage>
        <taxon>Eukaryota</taxon>
        <taxon>Fungi</taxon>
        <taxon>Dikarya</taxon>
        <taxon>Ascomycota</taxon>
        <taxon>Pezizomycotina</taxon>
        <taxon>Eurotiomycetes</taxon>
        <taxon>Eurotiomycetidae</taxon>
        <taxon>Eurotiales</taxon>
        <taxon>Aspergillaceae</taxon>
        <taxon>Aspergillus</taxon>
        <taxon>Aspergillus subgen. Circumdati</taxon>
    </lineage>
</organism>
<accession>A0A5N6DGN3</accession>
<gene>
    <name evidence="2" type="ORF">BDV34DRAFT_197850</name>
</gene>
<evidence type="ECO:0000313" key="2">
    <source>
        <dbReference type="EMBL" id="KAB8204258.1"/>
    </source>
</evidence>
<proteinExistence type="predicted"/>
<evidence type="ECO:0000313" key="3">
    <source>
        <dbReference type="Proteomes" id="UP000326532"/>
    </source>
</evidence>
<evidence type="ECO:0000256" key="1">
    <source>
        <dbReference type="SAM" id="MobiDB-lite"/>
    </source>
</evidence>